<dbReference type="InterPro" id="IPR035069">
    <property type="entry name" value="TTHA1013/TTHA0281-like"/>
</dbReference>
<keyword evidence="2" id="KW-1185">Reference proteome</keyword>
<proteinExistence type="predicted"/>
<name>A0A128A0X6_9ARCH</name>
<dbReference type="AlphaFoldDB" id="A0A128A0X6"/>
<dbReference type="KEGG" id="ndv:NDEV_0236"/>
<dbReference type="SUPFAM" id="SSF143100">
    <property type="entry name" value="TTHA1013/TTHA0281-like"/>
    <property type="match status" value="1"/>
</dbReference>
<dbReference type="Proteomes" id="UP000196239">
    <property type="component" value="Chromosome 1"/>
</dbReference>
<dbReference type="Gene3D" id="3.30.160.250">
    <property type="match status" value="1"/>
</dbReference>
<dbReference type="EMBL" id="LN890280">
    <property type="protein sequence ID" value="CUR51001.1"/>
    <property type="molecule type" value="Genomic_DNA"/>
</dbReference>
<reference evidence="2" key="1">
    <citation type="submission" date="2015-10" db="EMBL/GenBank/DDBJ databases">
        <authorList>
            <person name="Lehtovirta-Morley L.E."/>
            <person name="Vieille C."/>
        </authorList>
    </citation>
    <scope>NUCLEOTIDE SEQUENCE [LARGE SCALE GENOMIC DNA]</scope>
</reference>
<evidence type="ECO:0000313" key="1">
    <source>
        <dbReference type="EMBL" id="CUR51001.1"/>
    </source>
</evidence>
<sequence length="64" mass="7042">MSVKIKDIKTKVIKEDDGSYSIACSALGVYSTGKNLKDAKKSYLEAIELHLSVLREKAIESIVI</sequence>
<accession>A0A128A0X6</accession>
<organism evidence="1 2">
    <name type="scientific">Nitrosotalea devaniterrae</name>
    <dbReference type="NCBI Taxonomy" id="1078905"/>
    <lineage>
        <taxon>Archaea</taxon>
        <taxon>Nitrososphaerota</taxon>
        <taxon>Nitrososphaeria</taxon>
        <taxon>Nitrosotaleales</taxon>
        <taxon>Nitrosotaleaceae</taxon>
        <taxon>Nitrosotalea</taxon>
    </lineage>
</organism>
<evidence type="ECO:0000313" key="2">
    <source>
        <dbReference type="Proteomes" id="UP000196239"/>
    </source>
</evidence>
<gene>
    <name evidence="1" type="ORF">NDEV_0236</name>
</gene>
<protein>
    <submittedName>
        <fullName evidence="1">Uncharacterized domain UPF0150 protein</fullName>
    </submittedName>
</protein>